<reference evidence="1" key="1">
    <citation type="submission" date="2020-12" db="EMBL/GenBank/DDBJ databases">
        <title>Desulfobium dissulfuricans gen. nov., sp. nov., a novel mesophilic, sulfate-reducing bacterium isolated from a deep-sea hydrothermal vent.</title>
        <authorList>
            <person name="Hashimoto Y."/>
            <person name="Tame A."/>
            <person name="Sawayama S."/>
            <person name="Miyazaki J."/>
            <person name="Takai K."/>
            <person name="Nakagawa S."/>
        </authorList>
    </citation>
    <scope>NUCLEOTIDE SEQUENCE</scope>
    <source>
        <strain evidence="1">GF1</strain>
    </source>
</reference>
<gene>
    <name evidence="1" type="ORF">GF1_24320</name>
</gene>
<evidence type="ECO:0000313" key="2">
    <source>
        <dbReference type="Proteomes" id="UP001063350"/>
    </source>
</evidence>
<name>A0A915UAK4_9BACT</name>
<evidence type="ECO:0000313" key="1">
    <source>
        <dbReference type="EMBL" id="BCO10056.1"/>
    </source>
</evidence>
<accession>A0A915UAK4</accession>
<sequence>MSGERSQIIEDEIFILRDSGEIPEIALHATLHYLTEDPDGPGLSLHPEEYHALLDAAAARFRDIVLRDLEPSNRDLSIYRGIARTIINFHRFKSFCQRTGHDWGSFPDLLRDRLVHFLENELEEVGRGERASSVNCTVETLEGFLVELEMDPALLPEGWEQLCLSPEHE</sequence>
<keyword evidence="2" id="KW-1185">Reference proteome</keyword>
<dbReference type="InterPro" id="IPR057148">
    <property type="entry name" value="DUF7826"/>
</dbReference>
<protein>
    <submittedName>
        <fullName evidence="1">Uncharacterized protein</fullName>
    </submittedName>
</protein>
<dbReference type="EMBL" id="AP024233">
    <property type="protein sequence ID" value="BCO10056.1"/>
    <property type="molecule type" value="Genomic_DNA"/>
</dbReference>
<dbReference type="AlphaFoldDB" id="A0A915UAK4"/>
<dbReference type="Proteomes" id="UP001063350">
    <property type="component" value="Chromosome"/>
</dbReference>
<proteinExistence type="predicted"/>
<dbReference type="Pfam" id="PF25159">
    <property type="entry name" value="DUF7826"/>
    <property type="match status" value="1"/>
</dbReference>
<dbReference type="KEGG" id="ddu:GF1_24320"/>
<dbReference type="RefSeq" id="WP_267926795.1">
    <property type="nucleotide sequence ID" value="NZ_AP024233.1"/>
</dbReference>
<organism evidence="1 2">
    <name type="scientific">Desulfolithobacter dissulfuricans</name>
    <dbReference type="NCBI Taxonomy" id="2795293"/>
    <lineage>
        <taxon>Bacteria</taxon>
        <taxon>Pseudomonadati</taxon>
        <taxon>Thermodesulfobacteriota</taxon>
        <taxon>Desulfobulbia</taxon>
        <taxon>Desulfobulbales</taxon>
        <taxon>Desulfobulbaceae</taxon>
        <taxon>Desulfolithobacter</taxon>
    </lineage>
</organism>